<name>A0A402D111_9BACT</name>
<dbReference type="Pfam" id="PF06868">
    <property type="entry name" value="DUF1257"/>
    <property type="match status" value="1"/>
</dbReference>
<organism evidence="1 2">
    <name type="scientific">Capsulimonas corticalis</name>
    <dbReference type="NCBI Taxonomy" id="2219043"/>
    <lineage>
        <taxon>Bacteria</taxon>
        <taxon>Bacillati</taxon>
        <taxon>Armatimonadota</taxon>
        <taxon>Armatimonadia</taxon>
        <taxon>Capsulimonadales</taxon>
        <taxon>Capsulimonadaceae</taxon>
        <taxon>Capsulimonas</taxon>
    </lineage>
</organism>
<dbReference type="RefSeq" id="WP_119323253.1">
    <property type="nucleotide sequence ID" value="NZ_AP025739.1"/>
</dbReference>
<dbReference type="KEGG" id="ccot:CCAX7_37500"/>
<dbReference type="AlphaFoldDB" id="A0A402D111"/>
<reference evidence="1 2" key="1">
    <citation type="journal article" date="2019" name="Int. J. Syst. Evol. Microbiol.">
        <title>Capsulimonas corticalis gen. nov., sp. nov., an aerobic capsulated bacterium, of a novel bacterial order, Capsulimonadales ord. nov., of the class Armatimonadia of the phylum Armatimonadetes.</title>
        <authorList>
            <person name="Li J."/>
            <person name="Kudo C."/>
            <person name="Tonouchi A."/>
        </authorList>
    </citation>
    <scope>NUCLEOTIDE SEQUENCE [LARGE SCALE GENOMIC DNA]</scope>
    <source>
        <strain evidence="1 2">AX-7</strain>
    </source>
</reference>
<evidence type="ECO:0000313" key="1">
    <source>
        <dbReference type="EMBL" id="BDI31699.1"/>
    </source>
</evidence>
<accession>A0A402D111</accession>
<keyword evidence="2" id="KW-1185">Reference proteome</keyword>
<evidence type="ECO:0000313" key="2">
    <source>
        <dbReference type="Proteomes" id="UP000287394"/>
    </source>
</evidence>
<sequence length="167" mass="18520">MSVVFVVAPIVAGSWPVISAAILAAGAAMGYHAAANANEQLRRQEEAGCGNLLYSEVSPVQRSVKLVMDDSEILMETLMRGESFAMEREGLTATFRVDGRGQCTVHVSGEGRSEMELQEAGYSLMDRVRQQFAYSKVMAELEERGFDVTQQEVRADQSIRIQVRRWN</sequence>
<gene>
    <name evidence="1" type="ORF">CCAX7_37500</name>
</gene>
<dbReference type="InterPro" id="IPR009666">
    <property type="entry name" value="Uncharacterised_Ycf35"/>
</dbReference>
<dbReference type="OrthoDB" id="163953at2"/>
<protein>
    <submittedName>
        <fullName evidence="1">Uncharacterized protein</fullName>
    </submittedName>
</protein>
<dbReference type="EMBL" id="AP025739">
    <property type="protein sequence ID" value="BDI31699.1"/>
    <property type="molecule type" value="Genomic_DNA"/>
</dbReference>
<proteinExistence type="predicted"/>
<dbReference type="Proteomes" id="UP000287394">
    <property type="component" value="Chromosome"/>
</dbReference>